<name>A0A7X0NHK5_9GAMM</name>
<dbReference type="PANTHER" id="PTHR34219">
    <property type="entry name" value="IRON-REGULATED INNER MEMBRANE PROTEIN-RELATED"/>
    <property type="match status" value="1"/>
</dbReference>
<sequence>MKKWFRRIHLVLALLSGLFLISLSVSGALMLYAKDIQAFIHPQYWLVSEDHVLKNDDFLPLSVLVTKIEQASKEKIHTIERAEHPTQSWQVKLADERYLNINPYNGKILLIHNYYDTFYGFTMAWHRWLLFRDGENKTPLKVLMSITSLVLILEVLVGCYLWLKPKHRLKRLNVRWRAKGRVWLQQLHGTLGIILCIPLLLIAFSGMTFHWKIPTMRVVEWLTHGDVEQHSYQEKVKPASTSYQLDKAYQQARLALTSGEVYRIYLPKADDQPLALRMKMPIESHGNSWSWANPYTGESLAIFNASKASLTTQVWNFRYKFHIGEFLGWPIKVLWLFISLLPVFFVCSGVYLAIKRRK</sequence>
<evidence type="ECO:0000313" key="2">
    <source>
        <dbReference type="EMBL" id="MBB6543610.1"/>
    </source>
</evidence>
<dbReference type="InterPro" id="IPR005625">
    <property type="entry name" value="PepSY-ass_TM"/>
</dbReference>
<organism evidence="2 3">
    <name type="scientific">Thalassotalea piscium</name>
    <dbReference type="NCBI Taxonomy" id="1230533"/>
    <lineage>
        <taxon>Bacteria</taxon>
        <taxon>Pseudomonadati</taxon>
        <taxon>Pseudomonadota</taxon>
        <taxon>Gammaproteobacteria</taxon>
        <taxon>Alteromonadales</taxon>
        <taxon>Colwelliaceae</taxon>
        <taxon>Thalassotalea</taxon>
    </lineage>
</organism>
<keyword evidence="1" id="KW-1133">Transmembrane helix</keyword>
<dbReference type="EMBL" id="JACHHU010000016">
    <property type="protein sequence ID" value="MBB6543610.1"/>
    <property type="molecule type" value="Genomic_DNA"/>
</dbReference>
<feature type="transmembrane region" description="Helical" evidence="1">
    <location>
        <begin position="142"/>
        <end position="163"/>
    </location>
</feature>
<dbReference type="AlphaFoldDB" id="A0A7X0NHK5"/>
<reference evidence="2 3" key="1">
    <citation type="submission" date="2020-08" db="EMBL/GenBank/DDBJ databases">
        <title>Genomic Encyclopedia of Type Strains, Phase IV (KMG-IV): sequencing the most valuable type-strain genomes for metagenomic binning, comparative biology and taxonomic classification.</title>
        <authorList>
            <person name="Goeker M."/>
        </authorList>
    </citation>
    <scope>NUCLEOTIDE SEQUENCE [LARGE SCALE GENOMIC DNA]</scope>
    <source>
        <strain evidence="2 3">DSM 26287</strain>
    </source>
</reference>
<evidence type="ECO:0000256" key="1">
    <source>
        <dbReference type="SAM" id="Phobius"/>
    </source>
</evidence>
<comment type="caution">
    <text evidence="2">The sequence shown here is derived from an EMBL/GenBank/DDBJ whole genome shotgun (WGS) entry which is preliminary data.</text>
</comment>
<dbReference type="Pfam" id="PF03929">
    <property type="entry name" value="PepSY_TM"/>
    <property type="match status" value="1"/>
</dbReference>
<protein>
    <submittedName>
        <fullName evidence="2">Putative iron-regulated membrane protein</fullName>
    </submittedName>
</protein>
<accession>A0A7X0NHK5</accession>
<proteinExistence type="predicted"/>
<dbReference type="Proteomes" id="UP000537141">
    <property type="component" value="Unassembled WGS sequence"/>
</dbReference>
<keyword evidence="1" id="KW-0472">Membrane</keyword>
<keyword evidence="3" id="KW-1185">Reference proteome</keyword>
<evidence type="ECO:0000313" key="3">
    <source>
        <dbReference type="Proteomes" id="UP000537141"/>
    </source>
</evidence>
<dbReference type="RefSeq" id="WP_246454951.1">
    <property type="nucleotide sequence ID" value="NZ_AP027362.1"/>
</dbReference>
<feature type="transmembrane region" description="Helical" evidence="1">
    <location>
        <begin position="333"/>
        <end position="354"/>
    </location>
</feature>
<feature type="transmembrane region" description="Helical" evidence="1">
    <location>
        <begin position="183"/>
        <end position="204"/>
    </location>
</feature>
<gene>
    <name evidence="2" type="ORF">HNQ55_002131</name>
</gene>
<keyword evidence="1" id="KW-0812">Transmembrane</keyword>